<evidence type="ECO:0000259" key="5">
    <source>
        <dbReference type="Pfam" id="PF13817"/>
    </source>
</evidence>
<evidence type="ECO:0000259" key="4">
    <source>
        <dbReference type="Pfam" id="PF13007"/>
    </source>
</evidence>
<reference evidence="6 7" key="1">
    <citation type="submission" date="2018-01" db="EMBL/GenBank/DDBJ databases">
        <title>Whole genome analyses suggest that Burkholderia sensu lato contains two further novel genera in the rhizoxinica-symbiotica group Mycetohabitans gen. nov., and Trinickia gen. nov.: implications for the evolution of diazotrophy and nodulation in the Burkholderiaceae.</title>
        <authorList>
            <person name="Estrada-de los Santos P."/>
            <person name="Palmer M."/>
            <person name="Chavez-Ramirez B."/>
            <person name="Beukes C."/>
            <person name="Steenkamp E.T."/>
            <person name="Hirsch A.M."/>
            <person name="Manyaka P."/>
            <person name="Maluk M."/>
            <person name="Lafos M."/>
            <person name="Crook M."/>
            <person name="Gross E."/>
            <person name="Simon M.F."/>
            <person name="Bueno dos Reis Junior F."/>
            <person name="Poole P.S."/>
            <person name="Venter S.N."/>
            <person name="James E.K."/>
        </authorList>
    </citation>
    <scope>NUCLEOTIDE SEQUENCE [LARGE SCALE GENOMIC DNA]</scope>
    <source>
        <strain evidence="6 7">GP25-8</strain>
    </source>
</reference>
<evidence type="ECO:0000313" key="7">
    <source>
        <dbReference type="Proteomes" id="UP000235347"/>
    </source>
</evidence>
<evidence type="ECO:0000259" key="3">
    <source>
        <dbReference type="Pfam" id="PF03050"/>
    </source>
</evidence>
<dbReference type="NCBIfam" id="NF033517">
    <property type="entry name" value="transpos_IS66"/>
    <property type="match status" value="1"/>
</dbReference>
<dbReference type="InterPro" id="IPR039552">
    <property type="entry name" value="IS66_C"/>
</dbReference>
<dbReference type="InterPro" id="IPR004291">
    <property type="entry name" value="Transposase_IS66_central"/>
</dbReference>
<dbReference type="Pfam" id="PF03050">
    <property type="entry name" value="DDE_Tnp_IS66"/>
    <property type="match status" value="1"/>
</dbReference>
<dbReference type="PANTHER" id="PTHR33678:SF1">
    <property type="entry name" value="BLL1576 PROTEIN"/>
    <property type="match status" value="1"/>
</dbReference>
<keyword evidence="1" id="KW-0175">Coiled coil</keyword>
<comment type="caution">
    <text evidence="6">The sequence shown here is derived from an EMBL/GenBank/DDBJ whole genome shotgun (WGS) entry which is preliminary data.</text>
</comment>
<dbReference type="Pfam" id="PF13817">
    <property type="entry name" value="DDE_Tnp_IS66_C"/>
    <property type="match status" value="1"/>
</dbReference>
<dbReference type="Proteomes" id="UP000235347">
    <property type="component" value="Unassembled WGS sequence"/>
</dbReference>
<evidence type="ECO:0000313" key="6">
    <source>
        <dbReference type="EMBL" id="PMS21449.1"/>
    </source>
</evidence>
<organism evidence="6 7">
    <name type="scientific">Trinickia soli</name>
    <dbReference type="NCBI Taxonomy" id="380675"/>
    <lineage>
        <taxon>Bacteria</taxon>
        <taxon>Pseudomonadati</taxon>
        <taxon>Pseudomonadota</taxon>
        <taxon>Betaproteobacteria</taxon>
        <taxon>Burkholderiales</taxon>
        <taxon>Burkholderiaceae</taxon>
        <taxon>Trinickia</taxon>
    </lineage>
</organism>
<proteinExistence type="predicted"/>
<feature type="domain" description="Transposase IS66 central" evidence="3">
    <location>
        <begin position="202"/>
        <end position="500"/>
    </location>
</feature>
<dbReference type="RefSeq" id="WP_102611316.1">
    <property type="nucleotide sequence ID" value="NZ_CADIKD010000012.1"/>
</dbReference>
<dbReference type="PANTHER" id="PTHR33678">
    <property type="entry name" value="BLL1576 PROTEIN"/>
    <property type="match status" value="1"/>
</dbReference>
<accession>A0A2N7VWC3</accession>
<sequence length="573" mass="64626">MQPLNVPASKQPLPMALGAWSLPELLNAIAQRDATIERQQCEIELLRERLEGQSEVLAKTQQALLEMRAKLTHARQEMFGASRERMSAWQLDIFDQAHEAPLPPQQPDLSIPVEGHQRKRRSKGRPALPSDLPIERVVHPMPERELSQYDRVTVIGETVTRTLKYTPAKMSVVEHVCPRYALVKNGVSTVRGTTFQASPLMKSNASPELLARIIVAHFDSGLPFYRLEEEFAMHGLRISRNTMSDWTIRLSKLMLPLYEVFARQLLSAPVIFGDDTPFPQLCKQLERTKTVRLWGYASAGAMLRDGQWVNVPKVIYYDYTSSRAGRHPMALLGNYAGYLQADDYSGWAALFRGGKVRHVACHVHARRMFYKIYRLLRKESPQTAHESVAAQALAWIRKLYEIERTLRDADPSERRRVRQQESAPVLRDYQLWLQAKAGEVLPKSALGRAIAYSLSNWEALTRYVDDGNLAMDSNLIERAIRRVAIARKNHLFFGSEAGGKAAAVFYSILATCRANGVNPYDYLSDVLGRINDHPINRIEELAPYNWKPSGVAGSTSTLASMSSLQVAGSATRH</sequence>
<evidence type="ECO:0000256" key="1">
    <source>
        <dbReference type="SAM" id="Coils"/>
    </source>
</evidence>
<name>A0A2N7VWC3_9BURK</name>
<dbReference type="Pfam" id="PF13007">
    <property type="entry name" value="LZ_Tnp_IS66"/>
    <property type="match status" value="1"/>
</dbReference>
<evidence type="ECO:0000256" key="2">
    <source>
        <dbReference type="SAM" id="MobiDB-lite"/>
    </source>
</evidence>
<dbReference type="EMBL" id="PNYB01000016">
    <property type="protein sequence ID" value="PMS21449.1"/>
    <property type="molecule type" value="Genomic_DNA"/>
</dbReference>
<dbReference type="InterPro" id="IPR052344">
    <property type="entry name" value="Transposase-related"/>
</dbReference>
<feature type="region of interest" description="Disordered" evidence="2">
    <location>
        <begin position="99"/>
        <end position="130"/>
    </location>
</feature>
<dbReference type="InterPro" id="IPR024463">
    <property type="entry name" value="Transposase_TnpC_homeodom"/>
</dbReference>
<feature type="coiled-coil region" evidence="1">
    <location>
        <begin position="29"/>
        <end position="77"/>
    </location>
</feature>
<feature type="domain" description="Transposase IS66 C-terminal" evidence="5">
    <location>
        <begin position="507"/>
        <end position="543"/>
    </location>
</feature>
<gene>
    <name evidence="6" type="ORF">C0Z19_18670</name>
</gene>
<protein>
    <submittedName>
        <fullName evidence="6">Transposase</fullName>
    </submittedName>
</protein>
<feature type="domain" description="Transposase TnpC homeodomain" evidence="4">
    <location>
        <begin position="68"/>
        <end position="137"/>
    </location>
</feature>
<keyword evidence="7" id="KW-1185">Reference proteome</keyword>
<dbReference type="AlphaFoldDB" id="A0A2N7VWC3"/>